<accession>A0A183IBM2</accession>
<evidence type="ECO:0000313" key="3">
    <source>
        <dbReference type="WBParaSite" id="SBAD_0000104801-mRNA-1"/>
    </source>
</evidence>
<sequence length="140" mass="15076">MYPANLFAGPFGFTCYENGSCFPVGLQFRSIPVADFGVAYGCSKTLLPAYSAVNIVKDAEASSSKSSSFSIDSLLNHLTAKPVETYSYDNLRPPASIQLTVHDSGNAHADDATISRCITLYSYRQGKQVSIFVSNVDGRS</sequence>
<evidence type="ECO:0000313" key="2">
    <source>
        <dbReference type="Proteomes" id="UP000270296"/>
    </source>
</evidence>
<protein>
    <submittedName>
        <fullName evidence="3">Cadherin domain-containing protein</fullName>
    </submittedName>
</protein>
<keyword evidence="2" id="KW-1185">Reference proteome</keyword>
<name>A0A183IBM2_9BILA</name>
<gene>
    <name evidence="1" type="ORF">SBAD_LOCUS1016</name>
</gene>
<proteinExistence type="predicted"/>
<dbReference type="EMBL" id="UZAM01006682">
    <property type="protein sequence ID" value="VDO92906.1"/>
    <property type="molecule type" value="Genomic_DNA"/>
</dbReference>
<organism evidence="3">
    <name type="scientific">Soboliphyme baturini</name>
    <dbReference type="NCBI Taxonomy" id="241478"/>
    <lineage>
        <taxon>Eukaryota</taxon>
        <taxon>Metazoa</taxon>
        <taxon>Ecdysozoa</taxon>
        <taxon>Nematoda</taxon>
        <taxon>Enoplea</taxon>
        <taxon>Dorylaimia</taxon>
        <taxon>Dioctophymatida</taxon>
        <taxon>Dioctophymatoidea</taxon>
        <taxon>Soboliphymatidae</taxon>
        <taxon>Soboliphyme</taxon>
    </lineage>
</organism>
<dbReference type="WBParaSite" id="SBAD_0000104801-mRNA-1">
    <property type="protein sequence ID" value="SBAD_0000104801-mRNA-1"/>
    <property type="gene ID" value="SBAD_0000104801"/>
</dbReference>
<evidence type="ECO:0000313" key="1">
    <source>
        <dbReference type="EMBL" id="VDO92906.1"/>
    </source>
</evidence>
<reference evidence="1 2" key="2">
    <citation type="submission" date="2018-11" db="EMBL/GenBank/DDBJ databases">
        <authorList>
            <consortium name="Pathogen Informatics"/>
        </authorList>
    </citation>
    <scope>NUCLEOTIDE SEQUENCE [LARGE SCALE GENOMIC DNA]</scope>
</reference>
<dbReference type="Proteomes" id="UP000270296">
    <property type="component" value="Unassembled WGS sequence"/>
</dbReference>
<reference evidence="3" key="1">
    <citation type="submission" date="2016-06" db="UniProtKB">
        <authorList>
            <consortium name="WormBaseParasite"/>
        </authorList>
    </citation>
    <scope>IDENTIFICATION</scope>
</reference>
<dbReference type="AlphaFoldDB" id="A0A183IBM2"/>